<evidence type="ECO:0000256" key="3">
    <source>
        <dbReference type="ARBA" id="ARBA00022692"/>
    </source>
</evidence>
<keyword evidence="3 6" id="KW-0812">Transmembrane</keyword>
<proteinExistence type="inferred from homology"/>
<dbReference type="PANTHER" id="PTHR31632:SF2">
    <property type="entry name" value="PLASMA MEMBRANE IRON PERMEASE"/>
    <property type="match status" value="1"/>
</dbReference>
<gene>
    <name evidence="7" type="ORF">UFOPK1425_00557</name>
    <name evidence="8" type="ORF">UFOPK1842_00130</name>
</gene>
<feature type="transmembrane region" description="Helical" evidence="6">
    <location>
        <begin position="38"/>
        <end position="58"/>
    </location>
</feature>
<dbReference type="PANTHER" id="PTHR31632">
    <property type="entry name" value="IRON TRANSPORTER FTH1"/>
    <property type="match status" value="1"/>
</dbReference>
<dbReference type="InterPro" id="IPR004923">
    <property type="entry name" value="FTR1/Fip1/EfeU"/>
</dbReference>
<dbReference type="EMBL" id="CAEZUQ010000007">
    <property type="protein sequence ID" value="CAB4600713.1"/>
    <property type="molecule type" value="Genomic_DNA"/>
</dbReference>
<evidence type="ECO:0000256" key="1">
    <source>
        <dbReference type="ARBA" id="ARBA00004141"/>
    </source>
</evidence>
<protein>
    <submittedName>
        <fullName evidence="7">Unannotated protein</fullName>
    </submittedName>
</protein>
<feature type="transmembrane region" description="Helical" evidence="6">
    <location>
        <begin position="179"/>
        <end position="198"/>
    </location>
</feature>
<name>A0A6J6BSF4_9ZZZZ</name>
<evidence type="ECO:0000313" key="7">
    <source>
        <dbReference type="EMBL" id="CAB4541078.1"/>
    </source>
</evidence>
<sequence length="268" mass="28724">MYSTFLIALREGLEAALIIGILVAYLVRSNQRKALPNLWAGVAIAITASLAFGAFLTFTSTQLSEAGEQIFAGTTSLVAVILVTYMVFWMKRMARGLKNELQSKVEDAIPLGKIALISASFFAVAREGLETALFIFSNFKTISTDSSPVIGLVLGLAAAVGLGIAIYKQSIKINLGKFFTITGIALIVIAGGVLSYAVHEFQEFGALPGEDAYAWNWVNANPTITTLLSGTVGISTTISWLQLVIWAAYLTFTLRAYLAPKKAVLVNS</sequence>
<comment type="subcellular location">
    <subcellularLocation>
        <location evidence="1">Membrane</location>
        <topology evidence="1">Multi-pass membrane protein</topology>
    </subcellularLocation>
</comment>
<feature type="transmembrane region" description="Helical" evidence="6">
    <location>
        <begin position="238"/>
        <end position="258"/>
    </location>
</feature>
<organism evidence="7">
    <name type="scientific">freshwater metagenome</name>
    <dbReference type="NCBI Taxonomy" id="449393"/>
    <lineage>
        <taxon>unclassified sequences</taxon>
        <taxon>metagenomes</taxon>
        <taxon>ecological metagenomes</taxon>
    </lineage>
</organism>
<dbReference type="AlphaFoldDB" id="A0A6J6BSF4"/>
<evidence type="ECO:0000256" key="4">
    <source>
        <dbReference type="ARBA" id="ARBA00022989"/>
    </source>
</evidence>
<feature type="transmembrane region" description="Helical" evidence="6">
    <location>
        <begin position="111"/>
        <end position="129"/>
    </location>
</feature>
<dbReference type="EMBL" id="CAEZSJ010000086">
    <property type="protein sequence ID" value="CAB4541078.1"/>
    <property type="molecule type" value="Genomic_DNA"/>
</dbReference>
<evidence type="ECO:0000313" key="8">
    <source>
        <dbReference type="EMBL" id="CAB4600713.1"/>
    </source>
</evidence>
<evidence type="ECO:0000256" key="2">
    <source>
        <dbReference type="ARBA" id="ARBA00008333"/>
    </source>
</evidence>
<evidence type="ECO:0000256" key="6">
    <source>
        <dbReference type="SAM" id="Phobius"/>
    </source>
</evidence>
<keyword evidence="5 6" id="KW-0472">Membrane</keyword>
<dbReference type="NCBIfam" id="NF041756">
    <property type="entry name" value="EfeU"/>
    <property type="match status" value="1"/>
</dbReference>
<dbReference type="GO" id="GO:0015093">
    <property type="term" value="F:ferrous iron transmembrane transporter activity"/>
    <property type="evidence" value="ECO:0007669"/>
    <property type="project" value="TreeGrafter"/>
</dbReference>
<comment type="similarity">
    <text evidence="2">Belongs to the oxidase-dependent Fe transporter (OFeT) (TC 9.A.10.1) family.</text>
</comment>
<keyword evidence="4 6" id="KW-1133">Transmembrane helix</keyword>
<reference evidence="7" key="1">
    <citation type="submission" date="2020-05" db="EMBL/GenBank/DDBJ databases">
        <authorList>
            <person name="Chiriac C."/>
            <person name="Salcher M."/>
            <person name="Ghai R."/>
            <person name="Kavagutti S V."/>
        </authorList>
    </citation>
    <scope>NUCLEOTIDE SEQUENCE</scope>
</reference>
<feature type="transmembrane region" description="Helical" evidence="6">
    <location>
        <begin position="70"/>
        <end position="90"/>
    </location>
</feature>
<evidence type="ECO:0000256" key="5">
    <source>
        <dbReference type="ARBA" id="ARBA00023136"/>
    </source>
</evidence>
<feature type="transmembrane region" description="Helical" evidence="6">
    <location>
        <begin position="149"/>
        <end position="167"/>
    </location>
</feature>
<accession>A0A6J6BSF4</accession>
<feature type="transmembrane region" description="Helical" evidence="6">
    <location>
        <begin position="6"/>
        <end position="26"/>
    </location>
</feature>
<dbReference type="GO" id="GO:0033573">
    <property type="term" value="C:high-affinity iron permease complex"/>
    <property type="evidence" value="ECO:0007669"/>
    <property type="project" value="InterPro"/>
</dbReference>
<dbReference type="Pfam" id="PF03239">
    <property type="entry name" value="FTR1"/>
    <property type="match status" value="1"/>
</dbReference>